<comment type="subcellular location">
    <subcellularLocation>
        <location evidence="1">Nucleus</location>
    </subcellularLocation>
</comment>
<dbReference type="GO" id="GO:0030915">
    <property type="term" value="C:Smc5-Smc6 complex"/>
    <property type="evidence" value="ECO:0007669"/>
    <property type="project" value="UniProtKB-UniRule"/>
</dbReference>
<keyword evidence="1" id="KW-0234">DNA repair</keyword>
<dbReference type="PANTHER" id="PTHR20973">
    <property type="entry name" value="NON-SMC ELEMENT 1-RELATED"/>
    <property type="match status" value="1"/>
</dbReference>
<dbReference type="EMBL" id="JAAGAX010000010">
    <property type="protein sequence ID" value="KAF2300077.1"/>
    <property type="molecule type" value="Genomic_DNA"/>
</dbReference>
<dbReference type="Pfam" id="PF07574">
    <property type="entry name" value="SMC_Nse1"/>
    <property type="match status" value="1"/>
</dbReference>
<dbReference type="Gene3D" id="1.10.10.10">
    <property type="entry name" value="Winged helix-like DNA-binding domain superfamily/Winged helix DNA-binding domain"/>
    <property type="match status" value="1"/>
</dbReference>
<protein>
    <recommendedName>
        <fullName evidence="1">Non-structural maintenance of chromosomes element 1 homolog</fullName>
        <ecNumber evidence="1">2.3.2.27</ecNumber>
    </recommendedName>
</protein>
<comment type="caution">
    <text evidence="2">The sequence shown here is derived from an EMBL/GenBank/DDBJ whole genome shotgun (WGS) entry which is preliminary data.</text>
</comment>
<evidence type="ECO:0000313" key="3">
    <source>
        <dbReference type="Proteomes" id="UP000467840"/>
    </source>
</evidence>
<dbReference type="GO" id="GO:0005634">
    <property type="term" value="C:nucleus"/>
    <property type="evidence" value="ECO:0007669"/>
    <property type="project" value="UniProtKB-SubCell"/>
</dbReference>
<name>A0A6A6LHR7_HEVBR</name>
<keyword evidence="1" id="KW-0227">DNA damage</keyword>
<organism evidence="2 3">
    <name type="scientific">Hevea brasiliensis</name>
    <name type="common">Para rubber tree</name>
    <name type="synonym">Siphonia brasiliensis</name>
    <dbReference type="NCBI Taxonomy" id="3981"/>
    <lineage>
        <taxon>Eukaryota</taxon>
        <taxon>Viridiplantae</taxon>
        <taxon>Streptophyta</taxon>
        <taxon>Embryophyta</taxon>
        <taxon>Tracheophyta</taxon>
        <taxon>Spermatophyta</taxon>
        <taxon>Magnoliopsida</taxon>
        <taxon>eudicotyledons</taxon>
        <taxon>Gunneridae</taxon>
        <taxon>Pentapetalae</taxon>
        <taxon>rosids</taxon>
        <taxon>fabids</taxon>
        <taxon>Malpighiales</taxon>
        <taxon>Euphorbiaceae</taxon>
        <taxon>Crotonoideae</taxon>
        <taxon>Micrandreae</taxon>
        <taxon>Hevea</taxon>
    </lineage>
</organism>
<dbReference type="InterPro" id="IPR036388">
    <property type="entry name" value="WH-like_DNA-bd_sf"/>
</dbReference>
<keyword evidence="1" id="KW-0863">Zinc-finger</keyword>
<evidence type="ECO:0000313" key="2">
    <source>
        <dbReference type="EMBL" id="KAF2300077.1"/>
    </source>
</evidence>
<dbReference type="PANTHER" id="PTHR20973:SF0">
    <property type="entry name" value="NON-STRUCTURAL MAINTENANCE OF CHROMOSOMES ELEMENT 1 HOMOLOG"/>
    <property type="match status" value="1"/>
</dbReference>
<sequence>MELPRCRNQSDGQVCYGLVNNVSDEQSRLGTKYSVPQIALYKGVMEAIVQDATAQGFISTIDALNIQLENQVHSGTGSQSQGGSSQVPPALRNFSMSQKEKTLDELVHDRWLCLPLMVTLDLVSNPTLICEVGFIILAFHHVKNAMKLQ</sequence>
<dbReference type="GO" id="GO:0008270">
    <property type="term" value="F:zinc ion binding"/>
    <property type="evidence" value="ECO:0007669"/>
    <property type="project" value="UniProtKB-KW"/>
</dbReference>
<dbReference type="GO" id="GO:0000724">
    <property type="term" value="P:double-strand break repair via homologous recombination"/>
    <property type="evidence" value="ECO:0007669"/>
    <property type="project" value="TreeGrafter"/>
</dbReference>
<dbReference type="Proteomes" id="UP000467840">
    <property type="component" value="Chromosome 4"/>
</dbReference>
<comment type="catalytic activity">
    <reaction evidence="1">
        <text>S-ubiquitinyl-[E2 ubiquitin-conjugating enzyme]-L-cysteine + [acceptor protein]-L-lysine = [E2 ubiquitin-conjugating enzyme]-L-cysteine + N(6)-ubiquitinyl-[acceptor protein]-L-lysine.</text>
        <dbReference type="EC" id="2.3.2.27"/>
    </reaction>
</comment>
<keyword evidence="1" id="KW-0862">Zinc</keyword>
<dbReference type="GO" id="GO:0061630">
    <property type="term" value="F:ubiquitin protein ligase activity"/>
    <property type="evidence" value="ECO:0007669"/>
    <property type="project" value="UniProtKB-EC"/>
</dbReference>
<dbReference type="EC" id="2.3.2.27" evidence="1"/>
<dbReference type="AlphaFoldDB" id="A0A6A6LHR7"/>
<proteinExistence type="inferred from homology"/>
<dbReference type="InterPro" id="IPR011513">
    <property type="entry name" value="Nse1"/>
</dbReference>
<evidence type="ECO:0000256" key="1">
    <source>
        <dbReference type="RuleBase" id="RU368018"/>
    </source>
</evidence>
<gene>
    <name evidence="2" type="ORF">GH714_008077</name>
</gene>
<keyword evidence="1" id="KW-0233">DNA recombination</keyword>
<accession>A0A6A6LHR7</accession>
<keyword evidence="1" id="KW-0539">Nucleus</keyword>
<keyword evidence="1" id="KW-0479">Metal-binding</keyword>
<reference evidence="2 3" key="1">
    <citation type="journal article" date="2020" name="Mol. Plant">
        <title>The Chromosome-Based Rubber Tree Genome Provides New Insights into Spurge Genome Evolution and Rubber Biosynthesis.</title>
        <authorList>
            <person name="Liu J."/>
            <person name="Shi C."/>
            <person name="Shi C.C."/>
            <person name="Li W."/>
            <person name="Zhang Q.J."/>
            <person name="Zhang Y."/>
            <person name="Li K."/>
            <person name="Lu H.F."/>
            <person name="Shi C."/>
            <person name="Zhu S.T."/>
            <person name="Xiao Z.Y."/>
            <person name="Nan H."/>
            <person name="Yue Y."/>
            <person name="Zhu X.G."/>
            <person name="Wu Y."/>
            <person name="Hong X.N."/>
            <person name="Fan G.Y."/>
            <person name="Tong Y."/>
            <person name="Zhang D."/>
            <person name="Mao C.L."/>
            <person name="Liu Y.L."/>
            <person name="Hao S.J."/>
            <person name="Liu W.Q."/>
            <person name="Lv M.Q."/>
            <person name="Zhang H.B."/>
            <person name="Liu Y."/>
            <person name="Hu-Tang G.R."/>
            <person name="Wang J.P."/>
            <person name="Wang J.H."/>
            <person name="Sun Y.H."/>
            <person name="Ni S.B."/>
            <person name="Chen W.B."/>
            <person name="Zhang X.C."/>
            <person name="Jiao Y.N."/>
            <person name="Eichler E.E."/>
            <person name="Li G.H."/>
            <person name="Liu X."/>
            <person name="Gao L.Z."/>
        </authorList>
    </citation>
    <scope>NUCLEOTIDE SEQUENCE [LARGE SCALE GENOMIC DNA]</scope>
    <source>
        <strain evidence="3">cv. GT1</strain>
        <tissue evidence="2">Leaf</tissue>
    </source>
</reference>
<keyword evidence="1" id="KW-0833">Ubl conjugation pathway</keyword>
<comment type="subunit">
    <text evidence="1">Component of the Smc5-Smc6 complex.</text>
</comment>
<comment type="similarity">
    <text evidence="1">Belongs to the NSE1 family.</text>
</comment>
<keyword evidence="3" id="KW-1185">Reference proteome</keyword>
<keyword evidence="1" id="KW-0808">Transferase</keyword>